<gene>
    <name evidence="2" type="ORF">H6G97_38820</name>
</gene>
<feature type="region of interest" description="Disordered" evidence="1">
    <location>
        <begin position="1"/>
        <end position="26"/>
    </location>
</feature>
<sequence length="58" mass="6441">MAVPSKDGDNWRLDRGEQHSEENVTEACKISAPRATNIEIKRVVGAALNYEGENNKNN</sequence>
<dbReference type="EMBL" id="JACJSI010000228">
    <property type="protein sequence ID" value="MBD2535057.1"/>
    <property type="molecule type" value="Genomic_DNA"/>
</dbReference>
<dbReference type="RefSeq" id="WP_190945923.1">
    <property type="nucleotide sequence ID" value="NZ_JACJSI010000228.1"/>
</dbReference>
<dbReference type="Proteomes" id="UP000623440">
    <property type="component" value="Unassembled WGS sequence"/>
</dbReference>
<accession>A0ABR8DZZ5</accession>
<proteinExistence type="predicted"/>
<protein>
    <submittedName>
        <fullName evidence="2">Uncharacterized protein</fullName>
    </submittedName>
</protein>
<evidence type="ECO:0000256" key="1">
    <source>
        <dbReference type="SAM" id="MobiDB-lite"/>
    </source>
</evidence>
<keyword evidence="3" id="KW-1185">Reference proteome</keyword>
<name>A0ABR8DZZ5_9NOSO</name>
<reference evidence="2 3" key="1">
    <citation type="journal article" date="2020" name="ISME J.">
        <title>Comparative genomics reveals insights into cyanobacterial evolution and habitat adaptation.</title>
        <authorList>
            <person name="Chen M.Y."/>
            <person name="Teng W.K."/>
            <person name="Zhao L."/>
            <person name="Hu C.X."/>
            <person name="Zhou Y.K."/>
            <person name="Han B.P."/>
            <person name="Song L.R."/>
            <person name="Shu W.S."/>
        </authorList>
    </citation>
    <scope>NUCLEOTIDE SEQUENCE [LARGE SCALE GENOMIC DNA]</scope>
    <source>
        <strain evidence="2 3">FACHB-838</strain>
    </source>
</reference>
<comment type="caution">
    <text evidence="2">The sequence shown here is derived from an EMBL/GenBank/DDBJ whole genome shotgun (WGS) entry which is preliminary data.</text>
</comment>
<evidence type="ECO:0000313" key="2">
    <source>
        <dbReference type="EMBL" id="MBD2535057.1"/>
    </source>
</evidence>
<evidence type="ECO:0000313" key="3">
    <source>
        <dbReference type="Proteomes" id="UP000623440"/>
    </source>
</evidence>
<feature type="compositionally biased region" description="Basic and acidic residues" evidence="1">
    <location>
        <begin position="1"/>
        <end position="22"/>
    </location>
</feature>
<organism evidence="2 3">
    <name type="scientific">Nostoc flagelliforme FACHB-838</name>
    <dbReference type="NCBI Taxonomy" id="2692904"/>
    <lineage>
        <taxon>Bacteria</taxon>
        <taxon>Bacillati</taxon>
        <taxon>Cyanobacteriota</taxon>
        <taxon>Cyanophyceae</taxon>
        <taxon>Nostocales</taxon>
        <taxon>Nostocaceae</taxon>
        <taxon>Nostoc</taxon>
    </lineage>
</organism>